<protein>
    <submittedName>
        <fullName evidence="2">Uncharacterized protein</fullName>
    </submittedName>
</protein>
<dbReference type="Proteomes" id="UP000799640">
    <property type="component" value="Unassembled WGS sequence"/>
</dbReference>
<evidence type="ECO:0000256" key="1">
    <source>
        <dbReference type="SAM" id="MobiDB-lite"/>
    </source>
</evidence>
<dbReference type="AlphaFoldDB" id="A0A6G1I0W9"/>
<accession>A0A6G1I0W9</accession>
<keyword evidence="3" id="KW-1185">Reference proteome</keyword>
<organism evidence="2 3">
    <name type="scientific">Trichodelitschia bisporula</name>
    <dbReference type="NCBI Taxonomy" id="703511"/>
    <lineage>
        <taxon>Eukaryota</taxon>
        <taxon>Fungi</taxon>
        <taxon>Dikarya</taxon>
        <taxon>Ascomycota</taxon>
        <taxon>Pezizomycotina</taxon>
        <taxon>Dothideomycetes</taxon>
        <taxon>Dothideomycetes incertae sedis</taxon>
        <taxon>Phaeotrichales</taxon>
        <taxon>Phaeotrichaceae</taxon>
        <taxon>Trichodelitschia</taxon>
    </lineage>
</organism>
<reference evidence="2" key="1">
    <citation type="journal article" date="2020" name="Stud. Mycol.">
        <title>101 Dothideomycetes genomes: a test case for predicting lifestyles and emergence of pathogens.</title>
        <authorList>
            <person name="Haridas S."/>
            <person name="Albert R."/>
            <person name="Binder M."/>
            <person name="Bloem J."/>
            <person name="Labutti K."/>
            <person name="Salamov A."/>
            <person name="Andreopoulos B."/>
            <person name="Baker S."/>
            <person name="Barry K."/>
            <person name="Bills G."/>
            <person name="Bluhm B."/>
            <person name="Cannon C."/>
            <person name="Castanera R."/>
            <person name="Culley D."/>
            <person name="Daum C."/>
            <person name="Ezra D."/>
            <person name="Gonzalez J."/>
            <person name="Henrissat B."/>
            <person name="Kuo A."/>
            <person name="Liang C."/>
            <person name="Lipzen A."/>
            <person name="Lutzoni F."/>
            <person name="Magnuson J."/>
            <person name="Mondo S."/>
            <person name="Nolan M."/>
            <person name="Ohm R."/>
            <person name="Pangilinan J."/>
            <person name="Park H.-J."/>
            <person name="Ramirez L."/>
            <person name="Alfaro M."/>
            <person name="Sun H."/>
            <person name="Tritt A."/>
            <person name="Yoshinaga Y."/>
            <person name="Zwiers L.-H."/>
            <person name="Turgeon B."/>
            <person name="Goodwin S."/>
            <person name="Spatafora J."/>
            <person name="Crous P."/>
            <person name="Grigoriev I."/>
        </authorList>
    </citation>
    <scope>NUCLEOTIDE SEQUENCE</scope>
    <source>
        <strain evidence="2">CBS 262.69</strain>
    </source>
</reference>
<sequence>MPSVWMATSSSCTPQHVNMHNPTRQSRRSGQTPLYNQRRPQPTVTNSLPRGAGVNSAPHQTRCGEGPRGHVSNPTAYWPCVNPPGGDCTAASDAIHDLVSAIASPATYIARCKAGIVGRAAASTPLRRTCTAREVRELTSVPPHMVEVTGCRGASSDTNVPTHARPIAP</sequence>
<gene>
    <name evidence="2" type="ORF">EJ06DRAFT_353030</name>
</gene>
<name>A0A6G1I0W9_9PEZI</name>
<dbReference type="EMBL" id="ML996692">
    <property type="protein sequence ID" value="KAF2401625.1"/>
    <property type="molecule type" value="Genomic_DNA"/>
</dbReference>
<proteinExistence type="predicted"/>
<evidence type="ECO:0000313" key="2">
    <source>
        <dbReference type="EMBL" id="KAF2401625.1"/>
    </source>
</evidence>
<feature type="compositionally biased region" description="Polar residues" evidence="1">
    <location>
        <begin position="1"/>
        <end position="48"/>
    </location>
</feature>
<feature type="region of interest" description="Disordered" evidence="1">
    <location>
        <begin position="1"/>
        <end position="71"/>
    </location>
</feature>
<evidence type="ECO:0000313" key="3">
    <source>
        <dbReference type="Proteomes" id="UP000799640"/>
    </source>
</evidence>